<protein>
    <recommendedName>
        <fullName evidence="5">Inner membrane-spanning protein YciB</fullName>
    </recommendedName>
</protein>
<evidence type="ECO:0000256" key="5">
    <source>
        <dbReference type="HAMAP-Rule" id="MF_00189"/>
    </source>
</evidence>
<sequence>MKALFDYLPIIIFFYFYKTTDPKDNHHPLLELIGSSGNLDQNHILVATCALIISTLVVYGVLFFAQKFRLEKMQWFIVVMSLIFGGITLVFSDVTYIKLKAVILNIGIGFGFLVTPLFNKARMPIIQKLLGSMLELSQKGWQRLNLAWCGQFFLLAALHYFFGFLYKGGVYWGEFTAFGDIIVSLTYLAVILFCLRRHFKTTDQG</sequence>
<evidence type="ECO:0000313" key="6">
    <source>
        <dbReference type="EMBL" id="AOA59270.1"/>
    </source>
</evidence>
<dbReference type="PANTHER" id="PTHR36917:SF1">
    <property type="entry name" value="INNER MEMBRANE-SPANNING PROTEIN YCIB"/>
    <property type="match status" value="1"/>
</dbReference>
<dbReference type="STRING" id="1789224.BFG52_13515"/>
<evidence type="ECO:0000256" key="1">
    <source>
        <dbReference type="ARBA" id="ARBA00022475"/>
    </source>
</evidence>
<feature type="transmembrane region" description="Helical" evidence="5">
    <location>
        <begin position="103"/>
        <end position="123"/>
    </location>
</feature>
<evidence type="ECO:0000256" key="2">
    <source>
        <dbReference type="ARBA" id="ARBA00022692"/>
    </source>
</evidence>
<dbReference type="PANTHER" id="PTHR36917">
    <property type="entry name" value="INTRACELLULAR SEPTATION PROTEIN A-RELATED"/>
    <property type="match status" value="1"/>
</dbReference>
<keyword evidence="2 5" id="KW-0812">Transmembrane</keyword>
<dbReference type="InterPro" id="IPR006008">
    <property type="entry name" value="YciB"/>
</dbReference>
<keyword evidence="5" id="KW-0997">Cell inner membrane</keyword>
<dbReference type="OrthoDB" id="9788219at2"/>
<keyword evidence="7" id="KW-1185">Reference proteome</keyword>
<dbReference type="RefSeq" id="WP_067557291.1">
    <property type="nucleotide sequence ID" value="NZ_CP016895.1"/>
</dbReference>
<gene>
    <name evidence="5" type="primary">yciB</name>
    <name evidence="6" type="ORF">BFG52_13515</name>
</gene>
<comment type="function">
    <text evidence="5">Plays a role in cell envelope biogenesis, maintenance of cell envelope integrity and membrane homeostasis.</text>
</comment>
<keyword evidence="3 5" id="KW-1133">Transmembrane helix</keyword>
<feature type="transmembrane region" description="Helical" evidence="5">
    <location>
        <begin position="44"/>
        <end position="64"/>
    </location>
</feature>
<feature type="transmembrane region" description="Helical" evidence="5">
    <location>
        <begin position="144"/>
        <end position="163"/>
    </location>
</feature>
<feature type="transmembrane region" description="Helical" evidence="5">
    <location>
        <begin position="76"/>
        <end position="97"/>
    </location>
</feature>
<keyword evidence="4 5" id="KW-0472">Membrane</keyword>
<dbReference type="Proteomes" id="UP000093391">
    <property type="component" value="Chromosome"/>
</dbReference>
<evidence type="ECO:0000313" key="7">
    <source>
        <dbReference type="Proteomes" id="UP000093391"/>
    </source>
</evidence>
<reference evidence="6 7" key="1">
    <citation type="submission" date="2016-08" db="EMBL/GenBank/DDBJ databases">
        <authorList>
            <person name="Seilhamer J.J."/>
        </authorList>
    </citation>
    <scope>NUCLEOTIDE SEQUENCE [LARGE SCALE GENOMIC DNA]</scope>
    <source>
        <strain evidence="6 7">BRTC-1</strain>
    </source>
</reference>
<keyword evidence="1 5" id="KW-1003">Cell membrane</keyword>
<organism evidence="6 7">
    <name type="scientific">Acinetobacter larvae</name>
    <dbReference type="NCBI Taxonomy" id="1789224"/>
    <lineage>
        <taxon>Bacteria</taxon>
        <taxon>Pseudomonadati</taxon>
        <taxon>Pseudomonadota</taxon>
        <taxon>Gammaproteobacteria</taxon>
        <taxon>Moraxellales</taxon>
        <taxon>Moraxellaceae</taxon>
        <taxon>Acinetobacter</taxon>
    </lineage>
</organism>
<evidence type="ECO:0000256" key="3">
    <source>
        <dbReference type="ARBA" id="ARBA00022989"/>
    </source>
</evidence>
<dbReference type="EMBL" id="CP016895">
    <property type="protein sequence ID" value="AOA59270.1"/>
    <property type="molecule type" value="Genomic_DNA"/>
</dbReference>
<accession>A0A1B2M246</accession>
<dbReference type="HAMAP" id="MF_00189">
    <property type="entry name" value="YciB"/>
    <property type="match status" value="1"/>
</dbReference>
<feature type="transmembrane region" description="Helical" evidence="5">
    <location>
        <begin position="175"/>
        <end position="195"/>
    </location>
</feature>
<proteinExistence type="inferred from homology"/>
<evidence type="ECO:0000256" key="4">
    <source>
        <dbReference type="ARBA" id="ARBA00023136"/>
    </source>
</evidence>
<dbReference type="GO" id="GO:0005886">
    <property type="term" value="C:plasma membrane"/>
    <property type="evidence" value="ECO:0007669"/>
    <property type="project" value="UniProtKB-SubCell"/>
</dbReference>
<dbReference type="KEGG" id="ala:BFG52_13515"/>
<dbReference type="Pfam" id="PF04279">
    <property type="entry name" value="IspA"/>
    <property type="match status" value="1"/>
</dbReference>
<comment type="subcellular location">
    <subcellularLocation>
        <location evidence="5">Cell inner membrane</location>
        <topology evidence="5">Multi-pass membrane protein</topology>
    </subcellularLocation>
</comment>
<name>A0A1B2M246_9GAMM</name>
<comment type="similarity">
    <text evidence="5">Belongs to the YciB family.</text>
</comment>
<dbReference type="AlphaFoldDB" id="A0A1B2M246"/>